<dbReference type="CDD" id="cd07035">
    <property type="entry name" value="TPP_PYR_POX_like"/>
    <property type="match status" value="1"/>
</dbReference>
<evidence type="ECO:0000256" key="2">
    <source>
        <dbReference type="ARBA" id="ARBA00023052"/>
    </source>
</evidence>
<organism evidence="7 8">
    <name type="scientific">Roseomonas gilardii</name>
    <dbReference type="NCBI Taxonomy" id="257708"/>
    <lineage>
        <taxon>Bacteria</taxon>
        <taxon>Pseudomonadati</taxon>
        <taxon>Pseudomonadota</taxon>
        <taxon>Alphaproteobacteria</taxon>
        <taxon>Acetobacterales</taxon>
        <taxon>Roseomonadaceae</taxon>
        <taxon>Roseomonas</taxon>
    </lineage>
</organism>
<dbReference type="InterPro" id="IPR012001">
    <property type="entry name" value="Thiamin_PyroP_enz_TPP-bd_dom"/>
</dbReference>
<dbReference type="EMBL" id="CP015583">
    <property type="protein sequence ID" value="APT58738.1"/>
    <property type="molecule type" value="Genomic_DNA"/>
</dbReference>
<keyword evidence="2 3" id="KW-0786">Thiamine pyrophosphate</keyword>
<dbReference type="RefSeq" id="WP_075799492.1">
    <property type="nucleotide sequence ID" value="NZ_CP015583.1"/>
</dbReference>
<name>A0A1L7AIX5_9PROT</name>
<dbReference type="InterPro" id="IPR000399">
    <property type="entry name" value="TPP-bd_CS"/>
</dbReference>
<evidence type="ECO:0000256" key="3">
    <source>
        <dbReference type="RuleBase" id="RU362132"/>
    </source>
</evidence>
<dbReference type="SUPFAM" id="SSF52467">
    <property type="entry name" value="DHS-like NAD/FAD-binding domain"/>
    <property type="match status" value="1"/>
</dbReference>
<evidence type="ECO:0000313" key="8">
    <source>
        <dbReference type="Proteomes" id="UP000185494"/>
    </source>
</evidence>
<dbReference type="PROSITE" id="PS00187">
    <property type="entry name" value="TPP_ENZYMES"/>
    <property type="match status" value="1"/>
</dbReference>
<proteinExistence type="inferred from homology"/>
<dbReference type="PANTHER" id="PTHR18968">
    <property type="entry name" value="THIAMINE PYROPHOSPHATE ENZYMES"/>
    <property type="match status" value="1"/>
</dbReference>
<feature type="domain" description="Thiamine pyrophosphate enzyme central" evidence="4">
    <location>
        <begin position="197"/>
        <end position="332"/>
    </location>
</feature>
<dbReference type="Pfam" id="PF02775">
    <property type="entry name" value="TPP_enzyme_C"/>
    <property type="match status" value="1"/>
</dbReference>
<evidence type="ECO:0000256" key="1">
    <source>
        <dbReference type="ARBA" id="ARBA00007812"/>
    </source>
</evidence>
<dbReference type="InterPro" id="IPR045229">
    <property type="entry name" value="TPP_enz"/>
</dbReference>
<dbReference type="KEGG" id="rgi:RGI145_18140"/>
<evidence type="ECO:0000259" key="5">
    <source>
        <dbReference type="Pfam" id="PF02775"/>
    </source>
</evidence>
<dbReference type="Pfam" id="PF00205">
    <property type="entry name" value="TPP_enzyme_M"/>
    <property type="match status" value="1"/>
</dbReference>
<dbReference type="Gene3D" id="3.40.50.1220">
    <property type="entry name" value="TPP-binding domain"/>
    <property type="match status" value="1"/>
</dbReference>
<dbReference type="NCBIfam" id="NF005485">
    <property type="entry name" value="PRK07092.1"/>
    <property type="match status" value="1"/>
</dbReference>
<evidence type="ECO:0000259" key="6">
    <source>
        <dbReference type="Pfam" id="PF02776"/>
    </source>
</evidence>
<evidence type="ECO:0000259" key="4">
    <source>
        <dbReference type="Pfam" id="PF00205"/>
    </source>
</evidence>
<gene>
    <name evidence="7" type="ORF">RGI145_18140</name>
</gene>
<feature type="domain" description="Thiamine pyrophosphate enzyme N-terminal TPP-binding" evidence="6">
    <location>
        <begin position="14"/>
        <end position="116"/>
    </location>
</feature>
<dbReference type="Gene3D" id="3.40.50.970">
    <property type="match status" value="2"/>
</dbReference>
<dbReference type="InterPro" id="IPR029035">
    <property type="entry name" value="DHS-like_NAD/FAD-binding_dom"/>
</dbReference>
<dbReference type="InterPro" id="IPR012000">
    <property type="entry name" value="Thiamin_PyroP_enz_cen_dom"/>
</dbReference>
<dbReference type="InterPro" id="IPR011766">
    <property type="entry name" value="TPP_enzyme_TPP-bd"/>
</dbReference>
<dbReference type="Proteomes" id="UP000185494">
    <property type="component" value="Chromosome 1"/>
</dbReference>
<dbReference type="GO" id="GO:0050660">
    <property type="term" value="F:flavin adenine dinucleotide binding"/>
    <property type="evidence" value="ECO:0007669"/>
    <property type="project" value="TreeGrafter"/>
</dbReference>
<accession>A0A1L7AIX5</accession>
<evidence type="ECO:0000313" key="7">
    <source>
        <dbReference type="EMBL" id="APT58738.1"/>
    </source>
</evidence>
<dbReference type="AlphaFoldDB" id="A0A1L7AIX5"/>
<dbReference type="GO" id="GO:0019752">
    <property type="term" value="P:carboxylic acid metabolic process"/>
    <property type="evidence" value="ECO:0007669"/>
    <property type="project" value="UniProtKB-ARBA"/>
</dbReference>
<dbReference type="GO" id="GO:0000287">
    <property type="term" value="F:magnesium ion binding"/>
    <property type="evidence" value="ECO:0007669"/>
    <property type="project" value="InterPro"/>
</dbReference>
<protein>
    <submittedName>
        <fullName evidence="7">Benzoylformate decarboxylase</fullName>
    </submittedName>
</protein>
<dbReference type="Pfam" id="PF02776">
    <property type="entry name" value="TPP_enzyme_N"/>
    <property type="match status" value="1"/>
</dbReference>
<sequence length="540" mass="56362">MSAHLSAYSGTTTTVRQAVLDLLRDLGMTTVFGNPGSTELGLLDRWPADFRYVLGLQEASVVGMADGHARATGRAAFVNLHSAAGVGHALGNLFTAWRNQTPLVVTAGQQARSLLPNLPFLGATDAAQFPRPYVKFSIEPARAADVPAAIAQAHRIAMQRPFGPCFVSIPADDWSAACQPVQPRRLSSEMAPDPAAIAAAAQAIAAARRPLIVAGSEVDAEGAGEALVALAERLGAPVMTAPFASRIAFPEEHPLFAGFLPAAPQAVSDRLMAHDLVLVAGAPVFTFHIEGDAPFFRSGIPLFQFTMDGEAAASAPAGTAILGSLRLGLPALAAALPATERTLPAPRPRPAPPTPAEPIPAAWLLHRLQAAMPADAVLVEEAPSHRPAIQAQMPRNRWGSFFTMASGGLGYSLPAAVGIALAKPGQRVVCLIGDGSAMYSFQALWTAVQHRLPLAVVVINNGGYGAMRSFSQVMQVRDVPGIDLPGIGFVDLARGLGCPGQRVTHPAALDEALHAACHAEGPMLVEVAVDPAIPTLYHKS</sequence>
<comment type="similarity">
    <text evidence="1 3">Belongs to the TPP enzyme family.</text>
</comment>
<dbReference type="InterPro" id="IPR029061">
    <property type="entry name" value="THDP-binding"/>
</dbReference>
<dbReference type="STRING" id="257708.RGI145_18140"/>
<dbReference type="CDD" id="cd02002">
    <property type="entry name" value="TPP_BFDC"/>
    <property type="match status" value="1"/>
</dbReference>
<dbReference type="PANTHER" id="PTHR18968:SF133">
    <property type="entry name" value="BENZOYLFORMATE DECARBOXYLASE"/>
    <property type="match status" value="1"/>
</dbReference>
<feature type="domain" description="Thiamine pyrophosphate enzyme TPP-binding" evidence="5">
    <location>
        <begin position="394"/>
        <end position="527"/>
    </location>
</feature>
<dbReference type="GO" id="GO:0003984">
    <property type="term" value="F:acetolactate synthase activity"/>
    <property type="evidence" value="ECO:0007669"/>
    <property type="project" value="TreeGrafter"/>
</dbReference>
<dbReference type="GO" id="GO:0030976">
    <property type="term" value="F:thiamine pyrophosphate binding"/>
    <property type="evidence" value="ECO:0007669"/>
    <property type="project" value="InterPro"/>
</dbReference>
<reference evidence="7 8" key="1">
    <citation type="submission" date="2016-05" db="EMBL/GenBank/DDBJ databases">
        <title>Complete Genome and Methylome Analysis of Psychrotrophic Bacterial Isolates from Antarctic Lake Untersee.</title>
        <authorList>
            <person name="Fomenkov A."/>
            <person name="Akimov V.N."/>
            <person name="Vasilyeva L.V."/>
            <person name="Andersen D."/>
            <person name="Vincze T."/>
            <person name="Roberts R.J."/>
        </authorList>
    </citation>
    <scope>NUCLEOTIDE SEQUENCE [LARGE SCALE GENOMIC DNA]</scope>
    <source>
        <strain evidence="7 8">U14-5</strain>
    </source>
</reference>
<dbReference type="SUPFAM" id="SSF52518">
    <property type="entry name" value="Thiamin diphosphate-binding fold (THDP-binding)"/>
    <property type="match status" value="2"/>
</dbReference>
<dbReference type="eggNOG" id="COG0028">
    <property type="taxonomic scope" value="Bacteria"/>
</dbReference>